<dbReference type="EMBL" id="JARKIE010000002">
    <property type="protein sequence ID" value="KAJ7709582.1"/>
    <property type="molecule type" value="Genomic_DNA"/>
</dbReference>
<proteinExistence type="predicted"/>
<reference evidence="2" key="1">
    <citation type="submission" date="2023-03" db="EMBL/GenBank/DDBJ databases">
        <title>Massive genome expansion in bonnet fungi (Mycena s.s.) driven by repeated elements and novel gene families across ecological guilds.</title>
        <authorList>
            <consortium name="Lawrence Berkeley National Laboratory"/>
            <person name="Harder C.B."/>
            <person name="Miyauchi S."/>
            <person name="Viragh M."/>
            <person name="Kuo A."/>
            <person name="Thoen E."/>
            <person name="Andreopoulos B."/>
            <person name="Lu D."/>
            <person name="Skrede I."/>
            <person name="Drula E."/>
            <person name="Henrissat B."/>
            <person name="Morin E."/>
            <person name="Kohler A."/>
            <person name="Barry K."/>
            <person name="LaButti K."/>
            <person name="Morin E."/>
            <person name="Salamov A."/>
            <person name="Lipzen A."/>
            <person name="Mereny Z."/>
            <person name="Hegedus B."/>
            <person name="Baldrian P."/>
            <person name="Stursova M."/>
            <person name="Weitz H."/>
            <person name="Taylor A."/>
            <person name="Grigoriev I.V."/>
            <person name="Nagy L.G."/>
            <person name="Martin F."/>
            <person name="Kauserud H."/>
        </authorList>
    </citation>
    <scope>NUCLEOTIDE SEQUENCE</scope>
    <source>
        <strain evidence="2">CBHHK067</strain>
    </source>
</reference>
<dbReference type="AlphaFoldDB" id="A0AAD7H1G6"/>
<protein>
    <submittedName>
        <fullName evidence="2">Uncharacterized protein</fullName>
    </submittedName>
</protein>
<dbReference type="Proteomes" id="UP001221757">
    <property type="component" value="Unassembled WGS sequence"/>
</dbReference>
<keyword evidence="1" id="KW-1133">Transmembrane helix</keyword>
<comment type="caution">
    <text evidence="2">The sequence shown here is derived from an EMBL/GenBank/DDBJ whole genome shotgun (WGS) entry which is preliminary data.</text>
</comment>
<feature type="transmembrane region" description="Helical" evidence="1">
    <location>
        <begin position="33"/>
        <end position="51"/>
    </location>
</feature>
<feature type="transmembrane region" description="Helical" evidence="1">
    <location>
        <begin position="63"/>
        <end position="80"/>
    </location>
</feature>
<keyword evidence="1" id="KW-0472">Membrane</keyword>
<evidence type="ECO:0000313" key="3">
    <source>
        <dbReference type="Proteomes" id="UP001221757"/>
    </source>
</evidence>
<keyword evidence="1" id="KW-0812">Transmembrane</keyword>
<name>A0AAD7H1G6_MYCRO</name>
<evidence type="ECO:0000313" key="2">
    <source>
        <dbReference type="EMBL" id="KAJ7709582.1"/>
    </source>
</evidence>
<gene>
    <name evidence="2" type="ORF">B0H17DRAFT_1028391</name>
</gene>
<evidence type="ECO:0000256" key="1">
    <source>
        <dbReference type="SAM" id="Phobius"/>
    </source>
</evidence>
<keyword evidence="3" id="KW-1185">Reference proteome</keyword>
<accession>A0AAD7H1G6</accession>
<organism evidence="2 3">
    <name type="scientific">Mycena rosella</name>
    <name type="common">Pink bonnet</name>
    <name type="synonym">Agaricus rosellus</name>
    <dbReference type="NCBI Taxonomy" id="1033263"/>
    <lineage>
        <taxon>Eukaryota</taxon>
        <taxon>Fungi</taxon>
        <taxon>Dikarya</taxon>
        <taxon>Basidiomycota</taxon>
        <taxon>Agaricomycotina</taxon>
        <taxon>Agaricomycetes</taxon>
        <taxon>Agaricomycetidae</taxon>
        <taxon>Agaricales</taxon>
        <taxon>Marasmiineae</taxon>
        <taxon>Mycenaceae</taxon>
        <taxon>Mycena</taxon>
    </lineage>
</organism>
<sequence length="84" mass="9197">MDDVAVVVSNFPSIPRDENKFIHSLSLIRTRPLSTPFIPVGGVLVGLVLRSTGRSREDCVVEAMKITASLILFFLSIFSLECSS</sequence>